<keyword evidence="17 25" id="KW-0675">Receptor</keyword>
<gene>
    <name evidence="25" type="ORF">O6P43_026768</name>
</gene>
<dbReference type="Gene3D" id="3.30.200.20">
    <property type="entry name" value="Phosphorylase Kinase, domain 1"/>
    <property type="match status" value="1"/>
</dbReference>
<keyword evidence="15 22" id="KW-1133">Transmembrane helix</keyword>
<feature type="transmembrane region" description="Helical" evidence="22">
    <location>
        <begin position="227"/>
        <end position="251"/>
    </location>
</feature>
<evidence type="ECO:0000256" key="12">
    <source>
        <dbReference type="ARBA" id="ARBA00022741"/>
    </source>
</evidence>
<feature type="chain" id="PRO_5042118829" description="non-specific serine/threonine protein kinase" evidence="23">
    <location>
        <begin position="28"/>
        <end position="614"/>
    </location>
</feature>
<dbReference type="FunFam" id="1.10.510.10:FF:000309">
    <property type="entry name" value="Leucine-rich repeat receptor-like protein kinase"/>
    <property type="match status" value="1"/>
</dbReference>
<dbReference type="Pfam" id="PF00560">
    <property type="entry name" value="LRR_1"/>
    <property type="match status" value="2"/>
</dbReference>
<dbReference type="PROSITE" id="PS50011">
    <property type="entry name" value="PROTEIN_KINASE_DOM"/>
    <property type="match status" value="1"/>
</dbReference>
<evidence type="ECO:0000256" key="5">
    <source>
        <dbReference type="ARBA" id="ARBA00022512"/>
    </source>
</evidence>
<dbReference type="PANTHER" id="PTHR48006">
    <property type="entry name" value="LEUCINE-RICH REPEAT-CONTAINING PROTEIN DDB_G0281931-RELATED"/>
    <property type="match status" value="1"/>
</dbReference>
<comment type="catalytic activity">
    <reaction evidence="20">
        <text>L-threonyl-[protein] + ATP = O-phospho-L-threonyl-[protein] + ADP + H(+)</text>
        <dbReference type="Rhea" id="RHEA:46608"/>
        <dbReference type="Rhea" id="RHEA-COMP:11060"/>
        <dbReference type="Rhea" id="RHEA-COMP:11605"/>
        <dbReference type="ChEBI" id="CHEBI:15378"/>
        <dbReference type="ChEBI" id="CHEBI:30013"/>
        <dbReference type="ChEBI" id="CHEBI:30616"/>
        <dbReference type="ChEBI" id="CHEBI:61977"/>
        <dbReference type="ChEBI" id="CHEBI:456216"/>
        <dbReference type="EC" id="2.7.11.1"/>
    </reaction>
</comment>
<dbReference type="GO" id="GO:0016020">
    <property type="term" value="C:membrane"/>
    <property type="evidence" value="ECO:0007669"/>
    <property type="project" value="UniProtKB-SubCell"/>
</dbReference>
<dbReference type="InterPro" id="IPR032675">
    <property type="entry name" value="LRR_dom_sf"/>
</dbReference>
<name>A0AAD7PCJ3_QUISA</name>
<dbReference type="PANTHER" id="PTHR48006:SF88">
    <property type="entry name" value="LRR RECEPTOR-LIKE KINASE FAMILY PROTEIN"/>
    <property type="match status" value="1"/>
</dbReference>
<sequence>MILGNRVLALVFYIHIWLLFNCGMSDGTDTDILCLRRIKDSLEDPYNYLHTSWNFNNKTEGFICRFTGVDCWHPDENRVLNLKLSNMGLKGQFPSGIENCSSLTGLDFSSNELSGTIPSNISKLVKFVTNLDLSSNRLSGEIPVSLANCTYLNSLKLDHNGLTGQIPLQLGLLPRINTFSVANNLLTGPVPTFKDTKISADSYANNPGLCGGPLDTCLRPTKRNTGVIAGAAAGGVTVAAIGLGIGMFFYLRHVSVRKKEEDPEGNKWARSLKGTKGIKVSMFEKSVSKMKLSDLLKATNNFSKVNIIGSGRTGTMYKAVLDDGTSFMVKRLQESQHSEKEFLSEMSTLGSVRHRNLVPLLGFCVAKKERLLVYKNMPNGSLHHQLHSSDDAGNAMDWTLRLKVAIGAAKGLAWLHHSCNPRIIHRNISSNCILLDENFESKISDFGLARLMNPIDTHLSTFVNGEFGDLGYVAPEYARTLVATPKGDVYSFGTVLLELVTGERPTHVSKAPEDFKGNLVEWITKLSSNSQLQDAIDKSLVGKGVDGELFQFLKVACNCVVQSPKERPTMFEVYQLLRAIGGRYNFTADDEILMSTDTGDVDNMEELIVAREVK</sequence>
<evidence type="ECO:0000256" key="6">
    <source>
        <dbReference type="ARBA" id="ARBA00022527"/>
    </source>
</evidence>
<dbReference type="Pfam" id="PF08263">
    <property type="entry name" value="LRRNT_2"/>
    <property type="match status" value="1"/>
</dbReference>
<dbReference type="FunFam" id="3.80.10.10:FF:000400">
    <property type="entry name" value="Nuclear pore complex protein NUP107"/>
    <property type="match status" value="1"/>
</dbReference>
<keyword evidence="14" id="KW-0067">ATP-binding</keyword>
<evidence type="ECO:0000256" key="7">
    <source>
        <dbReference type="ARBA" id="ARBA00022614"/>
    </source>
</evidence>
<feature type="signal peptide" evidence="23">
    <location>
        <begin position="1"/>
        <end position="27"/>
    </location>
</feature>
<evidence type="ECO:0000256" key="13">
    <source>
        <dbReference type="ARBA" id="ARBA00022777"/>
    </source>
</evidence>
<dbReference type="InterPro" id="IPR051824">
    <property type="entry name" value="LRR_Rcpt-Like_S/T_Kinase"/>
</dbReference>
<dbReference type="GO" id="GO:0005524">
    <property type="term" value="F:ATP binding"/>
    <property type="evidence" value="ECO:0007669"/>
    <property type="project" value="UniProtKB-KW"/>
</dbReference>
<evidence type="ECO:0000256" key="21">
    <source>
        <dbReference type="ARBA" id="ARBA00048679"/>
    </source>
</evidence>
<keyword evidence="5" id="KW-0964">Secreted</keyword>
<evidence type="ECO:0000259" key="24">
    <source>
        <dbReference type="PROSITE" id="PS50011"/>
    </source>
</evidence>
<proteinExistence type="inferred from homology"/>
<dbReference type="InterPro" id="IPR001245">
    <property type="entry name" value="Ser-Thr/Tyr_kinase_cat_dom"/>
</dbReference>
<organism evidence="25 26">
    <name type="scientific">Quillaja saponaria</name>
    <name type="common">Soap bark tree</name>
    <dbReference type="NCBI Taxonomy" id="32244"/>
    <lineage>
        <taxon>Eukaryota</taxon>
        <taxon>Viridiplantae</taxon>
        <taxon>Streptophyta</taxon>
        <taxon>Embryophyta</taxon>
        <taxon>Tracheophyta</taxon>
        <taxon>Spermatophyta</taxon>
        <taxon>Magnoliopsida</taxon>
        <taxon>eudicotyledons</taxon>
        <taxon>Gunneridae</taxon>
        <taxon>Pentapetalae</taxon>
        <taxon>rosids</taxon>
        <taxon>fabids</taxon>
        <taxon>Fabales</taxon>
        <taxon>Quillajaceae</taxon>
        <taxon>Quillaja</taxon>
    </lineage>
</organism>
<evidence type="ECO:0000256" key="15">
    <source>
        <dbReference type="ARBA" id="ARBA00022989"/>
    </source>
</evidence>
<evidence type="ECO:0000256" key="20">
    <source>
        <dbReference type="ARBA" id="ARBA00047899"/>
    </source>
</evidence>
<keyword evidence="12" id="KW-0547">Nucleotide-binding</keyword>
<comment type="catalytic activity">
    <reaction evidence="21">
        <text>L-seryl-[protein] + ATP = O-phospho-L-seryl-[protein] + ADP + H(+)</text>
        <dbReference type="Rhea" id="RHEA:17989"/>
        <dbReference type="Rhea" id="RHEA-COMP:9863"/>
        <dbReference type="Rhea" id="RHEA-COMP:11604"/>
        <dbReference type="ChEBI" id="CHEBI:15378"/>
        <dbReference type="ChEBI" id="CHEBI:29999"/>
        <dbReference type="ChEBI" id="CHEBI:30616"/>
        <dbReference type="ChEBI" id="CHEBI:83421"/>
        <dbReference type="ChEBI" id="CHEBI:456216"/>
        <dbReference type="EC" id="2.7.11.1"/>
    </reaction>
</comment>
<keyword evidence="5" id="KW-0134">Cell wall</keyword>
<feature type="domain" description="Protein kinase" evidence="24">
    <location>
        <begin position="302"/>
        <end position="587"/>
    </location>
</feature>
<keyword evidence="18" id="KW-0325">Glycoprotein</keyword>
<evidence type="ECO:0000256" key="23">
    <source>
        <dbReference type="SAM" id="SignalP"/>
    </source>
</evidence>
<keyword evidence="10 23" id="KW-0732">Signal</keyword>
<keyword evidence="6" id="KW-0723">Serine/threonine-protein kinase</keyword>
<dbReference type="InterPro" id="IPR001611">
    <property type="entry name" value="Leu-rich_rpt"/>
</dbReference>
<dbReference type="Gene3D" id="1.10.510.10">
    <property type="entry name" value="Transferase(Phosphotransferase) domain 1"/>
    <property type="match status" value="1"/>
</dbReference>
<comment type="similarity">
    <text evidence="19">Belongs to the polygalacturonase-inhibiting protein family.</text>
</comment>
<evidence type="ECO:0000256" key="10">
    <source>
        <dbReference type="ARBA" id="ARBA00022729"/>
    </source>
</evidence>
<evidence type="ECO:0000256" key="16">
    <source>
        <dbReference type="ARBA" id="ARBA00023136"/>
    </source>
</evidence>
<dbReference type="InterPro" id="IPR000719">
    <property type="entry name" value="Prot_kinase_dom"/>
</dbReference>
<dbReference type="Gene3D" id="3.80.10.10">
    <property type="entry name" value="Ribonuclease Inhibitor"/>
    <property type="match status" value="1"/>
</dbReference>
<evidence type="ECO:0000256" key="4">
    <source>
        <dbReference type="ARBA" id="ARBA00012513"/>
    </source>
</evidence>
<dbReference type="GO" id="GO:0004674">
    <property type="term" value="F:protein serine/threonine kinase activity"/>
    <property type="evidence" value="ECO:0007669"/>
    <property type="project" value="UniProtKB-KW"/>
</dbReference>
<dbReference type="KEGG" id="qsa:O6P43_026768"/>
<keyword evidence="11" id="KW-0677">Repeat</keyword>
<evidence type="ECO:0000256" key="14">
    <source>
        <dbReference type="ARBA" id="ARBA00022840"/>
    </source>
</evidence>
<evidence type="ECO:0000256" key="11">
    <source>
        <dbReference type="ARBA" id="ARBA00022737"/>
    </source>
</evidence>
<evidence type="ECO:0000256" key="18">
    <source>
        <dbReference type="ARBA" id="ARBA00023180"/>
    </source>
</evidence>
<dbReference type="EMBL" id="JARAOO010000011">
    <property type="protein sequence ID" value="KAJ7950593.1"/>
    <property type="molecule type" value="Genomic_DNA"/>
</dbReference>
<evidence type="ECO:0000256" key="19">
    <source>
        <dbReference type="ARBA" id="ARBA00038043"/>
    </source>
</evidence>
<dbReference type="FunFam" id="3.30.200.20:FF:000428">
    <property type="entry name" value="Inactive LRR receptor-like serine/threonine-protein kinase BIR2"/>
    <property type="match status" value="1"/>
</dbReference>
<keyword evidence="16 22" id="KW-0472">Membrane</keyword>
<evidence type="ECO:0000256" key="17">
    <source>
        <dbReference type="ARBA" id="ARBA00023170"/>
    </source>
</evidence>
<dbReference type="InterPro" id="IPR011009">
    <property type="entry name" value="Kinase-like_dom_sf"/>
</dbReference>
<evidence type="ECO:0000313" key="26">
    <source>
        <dbReference type="Proteomes" id="UP001163823"/>
    </source>
</evidence>
<evidence type="ECO:0000256" key="2">
    <source>
        <dbReference type="ARBA" id="ARBA00004191"/>
    </source>
</evidence>
<keyword evidence="13 25" id="KW-0418">Kinase</keyword>
<keyword evidence="9 22" id="KW-0812">Transmembrane</keyword>
<protein>
    <recommendedName>
        <fullName evidence="4">non-specific serine/threonine protein kinase</fullName>
        <ecNumber evidence="4">2.7.11.1</ecNumber>
    </recommendedName>
</protein>
<accession>A0AAD7PCJ3</accession>
<keyword evidence="8" id="KW-0808">Transferase</keyword>
<evidence type="ECO:0000256" key="22">
    <source>
        <dbReference type="SAM" id="Phobius"/>
    </source>
</evidence>
<comment type="subcellular location">
    <subcellularLocation>
        <location evidence="1">Membrane</location>
        <topology evidence="1">Peripheral membrane protein</topology>
    </subcellularLocation>
    <subcellularLocation>
        <location evidence="3">Membrane</location>
        <topology evidence="3">Single-pass type I membrane protein</topology>
    </subcellularLocation>
    <subcellularLocation>
        <location evidence="2">Secreted</location>
        <location evidence="2">Cell wall</location>
    </subcellularLocation>
</comment>
<evidence type="ECO:0000256" key="3">
    <source>
        <dbReference type="ARBA" id="ARBA00004479"/>
    </source>
</evidence>
<evidence type="ECO:0000256" key="9">
    <source>
        <dbReference type="ARBA" id="ARBA00022692"/>
    </source>
</evidence>
<keyword evidence="7" id="KW-0433">Leucine-rich repeat</keyword>
<dbReference type="Pfam" id="PF07714">
    <property type="entry name" value="PK_Tyr_Ser-Thr"/>
    <property type="match status" value="1"/>
</dbReference>
<dbReference type="Proteomes" id="UP001163823">
    <property type="component" value="Chromosome 11"/>
</dbReference>
<evidence type="ECO:0000256" key="1">
    <source>
        <dbReference type="ARBA" id="ARBA00004170"/>
    </source>
</evidence>
<dbReference type="SUPFAM" id="SSF52058">
    <property type="entry name" value="L domain-like"/>
    <property type="match status" value="1"/>
</dbReference>
<keyword evidence="26" id="KW-1185">Reference proteome</keyword>
<dbReference type="AlphaFoldDB" id="A0AAD7PCJ3"/>
<reference evidence="25" key="1">
    <citation type="journal article" date="2023" name="Science">
        <title>Elucidation of the pathway for biosynthesis of saponin adjuvants from the soapbark tree.</title>
        <authorList>
            <person name="Reed J."/>
            <person name="Orme A."/>
            <person name="El-Demerdash A."/>
            <person name="Owen C."/>
            <person name="Martin L.B.B."/>
            <person name="Misra R.C."/>
            <person name="Kikuchi S."/>
            <person name="Rejzek M."/>
            <person name="Martin A.C."/>
            <person name="Harkess A."/>
            <person name="Leebens-Mack J."/>
            <person name="Louveau T."/>
            <person name="Stephenson M.J."/>
            <person name="Osbourn A."/>
        </authorList>
    </citation>
    <scope>NUCLEOTIDE SEQUENCE</scope>
    <source>
        <strain evidence="25">S10</strain>
    </source>
</reference>
<comment type="caution">
    <text evidence="25">The sequence shown here is derived from an EMBL/GenBank/DDBJ whole genome shotgun (WGS) entry which is preliminary data.</text>
</comment>
<evidence type="ECO:0000256" key="8">
    <source>
        <dbReference type="ARBA" id="ARBA00022679"/>
    </source>
</evidence>
<evidence type="ECO:0000313" key="25">
    <source>
        <dbReference type="EMBL" id="KAJ7950593.1"/>
    </source>
</evidence>
<dbReference type="InterPro" id="IPR013210">
    <property type="entry name" value="LRR_N_plant-typ"/>
</dbReference>
<dbReference type="SUPFAM" id="SSF56112">
    <property type="entry name" value="Protein kinase-like (PK-like)"/>
    <property type="match status" value="1"/>
</dbReference>
<dbReference type="EC" id="2.7.11.1" evidence="4"/>